<evidence type="ECO:0000256" key="5">
    <source>
        <dbReference type="ARBA" id="ARBA00022602"/>
    </source>
</evidence>
<dbReference type="GO" id="GO:0004662">
    <property type="term" value="F:CAAX-protein geranylgeranyltransferase activity"/>
    <property type="evidence" value="ECO:0007669"/>
    <property type="project" value="UniProtKB-EC"/>
</dbReference>
<dbReference type="EMBL" id="GL377312">
    <property type="protein sequence ID" value="EFI92937.1"/>
    <property type="molecule type" value="Genomic_DNA"/>
</dbReference>
<gene>
    <name evidence="14" type="ORF">SCHCODRAFT_83386</name>
</gene>
<dbReference type="GO" id="GO:0005965">
    <property type="term" value="C:protein farnesyltransferase complex"/>
    <property type="evidence" value="ECO:0007669"/>
    <property type="project" value="TreeGrafter"/>
</dbReference>
<keyword evidence="6" id="KW-0808">Transferase</keyword>
<dbReference type="KEGG" id="scm:SCHCO_02640926"/>
<dbReference type="EC" id="2.5.1.59" evidence="3"/>
<sequence length="331" mass="38807">MPLNTDDVLLYSQRPDWADVQPLEQYEGVNPLAPIFYTDEYKDATNYLRGVIKTGEKSERVLELTEDIIRQNPAHYTAWQYRYETLIALNAPLDQELKLMEDFAIKYMKTYQIWHHRRLLLMKTRDPAPELQLIGKVLRVDSKNYHTWSHRQWLLAHFNEDALWAGELDFVQELLNVDLRNNSAWHHRFFVVFQSGVRNGEEDRDRVVKRELTYVKQNISLIPNNLSAWNYLRGILDFNKIPYASVTPFVQLYTRKRDEGGDVVDLDNPPPDASAELPCPMAIELLADIYEAEGAEGVPKAIELWKSLAEEHDTIRRKYWEYRCQDAGHNA</sequence>
<dbReference type="EC" id="2.5.1.58" evidence="4"/>
<dbReference type="Gene3D" id="1.25.40.120">
    <property type="entry name" value="Protein prenylyltransferase"/>
    <property type="match status" value="1"/>
</dbReference>
<dbReference type="InParanoid" id="D8QHH3"/>
<evidence type="ECO:0000313" key="15">
    <source>
        <dbReference type="Proteomes" id="UP000007431"/>
    </source>
</evidence>
<keyword evidence="15" id="KW-1185">Reference proteome</keyword>
<evidence type="ECO:0000256" key="1">
    <source>
        <dbReference type="ARBA" id="ARBA00001946"/>
    </source>
</evidence>
<dbReference type="FunCoup" id="D8QHH3">
    <property type="interactions" value="134"/>
</dbReference>
<evidence type="ECO:0000256" key="4">
    <source>
        <dbReference type="ARBA" id="ARBA00012702"/>
    </source>
</evidence>
<comment type="similarity">
    <text evidence="2">Belongs to the protein prenyltransferase subunit alpha family.</text>
</comment>
<dbReference type="PANTHER" id="PTHR11129:SF1">
    <property type="entry name" value="PROTEIN FARNESYLTRANSFERASE_GERANYLGERANYLTRANSFERASE TYPE-1 SUBUNIT ALPHA"/>
    <property type="match status" value="1"/>
</dbReference>
<evidence type="ECO:0000256" key="3">
    <source>
        <dbReference type="ARBA" id="ARBA00012700"/>
    </source>
</evidence>
<proteinExistence type="inferred from homology"/>
<evidence type="ECO:0000256" key="8">
    <source>
        <dbReference type="ARBA" id="ARBA00022842"/>
    </source>
</evidence>
<dbReference type="RefSeq" id="XP_003027840.1">
    <property type="nucleotide sequence ID" value="XM_003027794.1"/>
</dbReference>
<accession>D8QHH3</accession>
<dbReference type="PANTHER" id="PTHR11129">
    <property type="entry name" value="PROTEIN FARNESYLTRANSFERASE ALPHA SUBUNIT/RAB GERANYLGERANYL TRANSFERASE ALPHA SUBUNIT"/>
    <property type="match status" value="1"/>
</dbReference>
<reference evidence="14 15" key="1">
    <citation type="journal article" date="2010" name="Nat. Biotechnol.">
        <title>Genome sequence of the model mushroom Schizophyllum commune.</title>
        <authorList>
            <person name="Ohm R.A."/>
            <person name="de Jong J.F."/>
            <person name="Lugones L.G."/>
            <person name="Aerts A."/>
            <person name="Kothe E."/>
            <person name="Stajich J.E."/>
            <person name="de Vries R.P."/>
            <person name="Record E."/>
            <person name="Levasseur A."/>
            <person name="Baker S.E."/>
            <person name="Bartholomew K.A."/>
            <person name="Coutinho P.M."/>
            <person name="Erdmann S."/>
            <person name="Fowler T.J."/>
            <person name="Gathman A.C."/>
            <person name="Lombard V."/>
            <person name="Henrissat B."/>
            <person name="Knabe N."/>
            <person name="Kuees U."/>
            <person name="Lilly W.W."/>
            <person name="Lindquist E."/>
            <person name="Lucas S."/>
            <person name="Magnuson J.K."/>
            <person name="Piumi F."/>
            <person name="Raudaskoski M."/>
            <person name="Salamov A."/>
            <person name="Schmutz J."/>
            <person name="Schwarze F.W.M.R."/>
            <person name="vanKuyk P.A."/>
            <person name="Horton J.S."/>
            <person name="Grigoriev I.V."/>
            <person name="Woesten H.A.B."/>
        </authorList>
    </citation>
    <scope>NUCLEOTIDE SEQUENCE [LARGE SCALE GENOMIC DNA]</scope>
    <source>
        <strain evidence="15">H4-8 / FGSC 9210</strain>
    </source>
</reference>
<dbReference type="Proteomes" id="UP000007431">
    <property type="component" value="Unassembled WGS sequence"/>
</dbReference>
<dbReference type="InterPro" id="IPR002088">
    <property type="entry name" value="Prenyl_trans_a"/>
</dbReference>
<organism evidence="15">
    <name type="scientific">Schizophyllum commune (strain H4-8 / FGSC 9210)</name>
    <name type="common">Split gill fungus</name>
    <dbReference type="NCBI Taxonomy" id="578458"/>
    <lineage>
        <taxon>Eukaryota</taxon>
        <taxon>Fungi</taxon>
        <taxon>Dikarya</taxon>
        <taxon>Basidiomycota</taxon>
        <taxon>Agaricomycotina</taxon>
        <taxon>Agaricomycetes</taxon>
        <taxon>Agaricomycetidae</taxon>
        <taxon>Agaricales</taxon>
        <taxon>Schizophyllaceae</taxon>
        <taxon>Schizophyllum</taxon>
    </lineage>
</organism>
<evidence type="ECO:0000256" key="11">
    <source>
        <dbReference type="ARBA" id="ARBA00042436"/>
    </source>
</evidence>
<evidence type="ECO:0000256" key="2">
    <source>
        <dbReference type="ARBA" id="ARBA00006734"/>
    </source>
</evidence>
<evidence type="ECO:0000256" key="9">
    <source>
        <dbReference type="ARBA" id="ARBA00040965"/>
    </source>
</evidence>
<dbReference type="Pfam" id="PF01239">
    <property type="entry name" value="PPTA"/>
    <property type="match status" value="5"/>
</dbReference>
<dbReference type="SUPFAM" id="SSF48439">
    <property type="entry name" value="Protein prenylyltransferase"/>
    <property type="match status" value="1"/>
</dbReference>
<evidence type="ECO:0000256" key="6">
    <source>
        <dbReference type="ARBA" id="ARBA00022679"/>
    </source>
</evidence>
<dbReference type="HOGENOM" id="CLU_026582_1_1_1"/>
<dbReference type="GO" id="GO:0005953">
    <property type="term" value="C:CAAX-protein geranylgeranyltransferase complex"/>
    <property type="evidence" value="ECO:0007669"/>
    <property type="project" value="TreeGrafter"/>
</dbReference>
<protein>
    <recommendedName>
        <fullName evidence="9">Protein farnesyltransferase/geranylgeranyltransferase type-1 subunit alpha</fullName>
        <ecNumber evidence="4">2.5.1.58</ecNumber>
        <ecNumber evidence="3">2.5.1.59</ecNumber>
    </recommendedName>
    <alternativeName>
        <fullName evidence="12">CAAX farnesyltransferase subunit alpha</fullName>
    </alternativeName>
    <alternativeName>
        <fullName evidence="11">FTase-alpha</fullName>
    </alternativeName>
    <alternativeName>
        <fullName evidence="10">Ras proteins prenyltransferase subunit alpha</fullName>
    </alternativeName>
    <alternativeName>
        <fullName evidence="13">Type I protein geranyl-geranyltransferase subunit alpha</fullName>
    </alternativeName>
</protein>
<evidence type="ECO:0000256" key="10">
    <source>
        <dbReference type="ARBA" id="ARBA00041392"/>
    </source>
</evidence>
<name>D8QHH3_SCHCM</name>
<keyword evidence="5" id="KW-0637">Prenyltransferase</keyword>
<dbReference type="GO" id="GO:0004660">
    <property type="term" value="F:protein farnesyltransferase activity"/>
    <property type="evidence" value="ECO:0007669"/>
    <property type="project" value="UniProtKB-EC"/>
</dbReference>
<dbReference type="eggNOG" id="KOG0530">
    <property type="taxonomic scope" value="Eukaryota"/>
</dbReference>
<evidence type="ECO:0000313" key="14">
    <source>
        <dbReference type="EMBL" id="EFI92937.1"/>
    </source>
</evidence>
<dbReference type="GeneID" id="9597577"/>
<keyword evidence="7" id="KW-0677">Repeat</keyword>
<evidence type="ECO:0000256" key="12">
    <source>
        <dbReference type="ARBA" id="ARBA00043086"/>
    </source>
</evidence>
<dbReference type="VEuPathDB" id="FungiDB:SCHCODRAFT_02640926"/>
<dbReference type="OMA" id="WAIRTFN"/>
<dbReference type="OrthoDB" id="10255768at2759"/>
<dbReference type="PROSITE" id="PS51147">
    <property type="entry name" value="PFTA"/>
    <property type="match status" value="4"/>
</dbReference>
<comment type="cofactor">
    <cofactor evidence="1">
        <name>Mg(2+)</name>
        <dbReference type="ChEBI" id="CHEBI:18420"/>
    </cofactor>
</comment>
<dbReference type="STRING" id="578458.D8QHH3"/>
<evidence type="ECO:0000256" key="13">
    <source>
        <dbReference type="ARBA" id="ARBA00043219"/>
    </source>
</evidence>
<dbReference type="AlphaFoldDB" id="D8QHH3"/>
<evidence type="ECO:0000256" key="7">
    <source>
        <dbReference type="ARBA" id="ARBA00022737"/>
    </source>
</evidence>
<keyword evidence="8" id="KW-0460">Magnesium</keyword>